<comment type="caution">
    <text evidence="1">The sequence shown here is derived from an EMBL/GenBank/DDBJ whole genome shotgun (WGS) entry which is preliminary data.</text>
</comment>
<keyword evidence="2" id="KW-1185">Reference proteome</keyword>
<dbReference type="Proteomes" id="UP000789366">
    <property type="component" value="Unassembled WGS sequence"/>
</dbReference>
<proteinExistence type="predicted"/>
<evidence type="ECO:0000313" key="1">
    <source>
        <dbReference type="EMBL" id="CAG8648496.1"/>
    </source>
</evidence>
<evidence type="ECO:0000313" key="2">
    <source>
        <dbReference type="Proteomes" id="UP000789366"/>
    </source>
</evidence>
<reference evidence="1" key="1">
    <citation type="submission" date="2021-06" db="EMBL/GenBank/DDBJ databases">
        <authorList>
            <person name="Kallberg Y."/>
            <person name="Tangrot J."/>
            <person name="Rosling A."/>
        </authorList>
    </citation>
    <scope>NUCLEOTIDE SEQUENCE</scope>
    <source>
        <strain evidence="1">28 12/20/2015</strain>
    </source>
</reference>
<organism evidence="1 2">
    <name type="scientific">Cetraspora pellucida</name>
    <dbReference type="NCBI Taxonomy" id="1433469"/>
    <lineage>
        <taxon>Eukaryota</taxon>
        <taxon>Fungi</taxon>
        <taxon>Fungi incertae sedis</taxon>
        <taxon>Mucoromycota</taxon>
        <taxon>Glomeromycotina</taxon>
        <taxon>Glomeromycetes</taxon>
        <taxon>Diversisporales</taxon>
        <taxon>Gigasporaceae</taxon>
        <taxon>Cetraspora</taxon>
    </lineage>
</organism>
<accession>A0ACA9ND74</accession>
<sequence>MTIYTWTIELPHTTTSNFLQTLMKIEAETETLMLAPYLKFEKHEVEHFGSLPTEVEELMQSVGGFGFFVRVAYFKITTRSGDIDVSNQVYDGILSWTTGYAAVVTSTCYYVWDYKKDHNKQPLKLPDIVYKFQMPFCDDEPIDSDKLPLVCLIPSAE</sequence>
<gene>
    <name evidence="1" type="ORF">SPELUC_LOCUS8825</name>
</gene>
<feature type="non-terminal residue" evidence="1">
    <location>
        <position position="157"/>
    </location>
</feature>
<protein>
    <submittedName>
        <fullName evidence="1">13522_t:CDS:1</fullName>
    </submittedName>
</protein>
<dbReference type="EMBL" id="CAJVPW010013819">
    <property type="protein sequence ID" value="CAG8648496.1"/>
    <property type="molecule type" value="Genomic_DNA"/>
</dbReference>
<name>A0ACA9ND74_9GLOM</name>